<dbReference type="HOGENOM" id="CLU_041141_6_2_10"/>
<dbReference type="InterPro" id="IPR026881">
    <property type="entry name" value="WYL_dom"/>
</dbReference>
<dbReference type="Pfam" id="PF25583">
    <property type="entry name" value="WCX"/>
    <property type="match status" value="1"/>
</dbReference>
<sequence>MSGVLLFKFPLIYQHDTFCRSASLYLHKKQKQTDMAKLSQIRRLAILINKLSAVRYVPTDALVAHVENTLALYDNKDSNYSQRTMQRDFGLIDEMFGIVIRNDKSRGYYIAELDKMTDNYKELLLNFELLSSINTDSVLQKYVLAEHRQNAIRHELIAPLLKAIRKRNPIEFDYTLVRHNGKIVHKRLMPHFLKESQYRWYLIGYDTDSKLKSFGVDRISAINILEDTQFLRDEHIDIPSLFRESYGIWNNPEDPVEDIILKYDSVDGAFVKTLPLHHSQQLLSEDETGITVKLRLRITNDFVMELLSRSRSVEVIAPHTLRTRLYDTLRQAAERNKPIETECN</sequence>
<keyword evidence="4" id="KW-1185">Reference proteome</keyword>
<feature type="domain" description="WCX" evidence="2">
    <location>
        <begin position="271"/>
        <end position="333"/>
    </location>
</feature>
<feature type="domain" description="WYL" evidence="1">
    <location>
        <begin position="156"/>
        <end position="222"/>
    </location>
</feature>
<gene>
    <name evidence="3" type="ORF">HMPREF9448_01382</name>
</gene>
<dbReference type="PROSITE" id="PS52050">
    <property type="entry name" value="WYL"/>
    <property type="match status" value="1"/>
</dbReference>
<dbReference type="PATRIC" id="fig|742726.3.peg.1446"/>
<protein>
    <submittedName>
        <fullName evidence="3">Uncharacterized protein</fullName>
    </submittedName>
</protein>
<dbReference type="EMBL" id="ADLE01000008">
    <property type="protein sequence ID" value="EJZ64896.1"/>
    <property type="molecule type" value="Genomic_DNA"/>
</dbReference>
<dbReference type="Proteomes" id="UP000006044">
    <property type="component" value="Unassembled WGS sequence"/>
</dbReference>
<dbReference type="STRING" id="742726.HMPREF9448_01382"/>
<name>K0X2Y9_9BACT</name>
<evidence type="ECO:0000313" key="4">
    <source>
        <dbReference type="Proteomes" id="UP000006044"/>
    </source>
</evidence>
<organism evidence="3 4">
    <name type="scientific">Barnesiella intestinihominis YIT 11860</name>
    <dbReference type="NCBI Taxonomy" id="742726"/>
    <lineage>
        <taxon>Bacteria</taxon>
        <taxon>Pseudomonadati</taxon>
        <taxon>Bacteroidota</taxon>
        <taxon>Bacteroidia</taxon>
        <taxon>Bacteroidales</taxon>
        <taxon>Barnesiellaceae</taxon>
        <taxon>Barnesiella</taxon>
    </lineage>
</organism>
<dbReference type="InterPro" id="IPR051534">
    <property type="entry name" value="CBASS_pafABC_assoc_protein"/>
</dbReference>
<evidence type="ECO:0000259" key="2">
    <source>
        <dbReference type="Pfam" id="PF25583"/>
    </source>
</evidence>
<comment type="caution">
    <text evidence="3">The sequence shown here is derived from an EMBL/GenBank/DDBJ whole genome shotgun (WGS) entry which is preliminary data.</text>
</comment>
<dbReference type="eggNOG" id="COG2378">
    <property type="taxonomic scope" value="Bacteria"/>
</dbReference>
<dbReference type="PANTHER" id="PTHR34580:SF9">
    <property type="entry name" value="SLL5097 PROTEIN"/>
    <property type="match status" value="1"/>
</dbReference>
<dbReference type="PANTHER" id="PTHR34580">
    <property type="match status" value="1"/>
</dbReference>
<proteinExistence type="predicted"/>
<accession>K0X2Y9</accession>
<dbReference type="InterPro" id="IPR057727">
    <property type="entry name" value="WCX_dom"/>
</dbReference>
<evidence type="ECO:0000313" key="3">
    <source>
        <dbReference type="EMBL" id="EJZ64896.1"/>
    </source>
</evidence>
<reference evidence="3 4" key="1">
    <citation type="submission" date="2012-08" db="EMBL/GenBank/DDBJ databases">
        <title>The Genome Sequence of Barnesiella intestinihominis YIT 11860.</title>
        <authorList>
            <consortium name="The Broad Institute Genome Sequencing Platform"/>
            <person name="Earl A."/>
            <person name="Ward D."/>
            <person name="Feldgarden M."/>
            <person name="Gevers D."/>
            <person name="Morotomi M."/>
            <person name="Walker B."/>
            <person name="Young S.K."/>
            <person name="Zeng Q."/>
            <person name="Gargeya S."/>
            <person name="Fitzgerald M."/>
            <person name="Haas B."/>
            <person name="Abouelleil A."/>
            <person name="Alvarado L."/>
            <person name="Arachchi H.M."/>
            <person name="Berlin A.M."/>
            <person name="Chapman S.B."/>
            <person name="Goldberg J."/>
            <person name="Griggs A."/>
            <person name="Gujja S."/>
            <person name="Hansen M."/>
            <person name="Howarth C."/>
            <person name="Imamovic A."/>
            <person name="Larimer J."/>
            <person name="McCowen C."/>
            <person name="Montmayeur A."/>
            <person name="Murphy C."/>
            <person name="Neiman D."/>
            <person name="Pearson M."/>
            <person name="Priest M."/>
            <person name="Roberts A."/>
            <person name="Saif S."/>
            <person name="Shea T."/>
            <person name="Sisk P."/>
            <person name="Sykes S."/>
            <person name="Wortman J."/>
            <person name="Nusbaum C."/>
            <person name="Birren B."/>
        </authorList>
    </citation>
    <scope>NUCLEOTIDE SEQUENCE [LARGE SCALE GENOMIC DNA]</scope>
    <source>
        <strain evidence="3 4">YIT 11860</strain>
    </source>
</reference>
<evidence type="ECO:0000259" key="1">
    <source>
        <dbReference type="Pfam" id="PF13280"/>
    </source>
</evidence>
<dbReference type="Pfam" id="PF13280">
    <property type="entry name" value="WYL"/>
    <property type="match status" value="1"/>
</dbReference>
<dbReference type="AlphaFoldDB" id="K0X2Y9"/>